<dbReference type="STRING" id="74649.A0A2P6RGS9"/>
<sequence>MGNTIGGKSRKAKVMKISGETFKVKTPIRAGDVVKEHPGHMLLNSEAVKHFGMRAKPLEAQQELKPRSIYFLVELPNFDYMNSEEEAGRRSNSRVARRVRSSANIQVSAKERLECLMLSRRSASDLTSLVRAAPPSLGGAGGGGGAPVRMKMRLPRAQVVKLMEESKDEIEVADKIIQLYMATAGTVGDDSNTDKNFTFKAHQKRVSFVPEKKGEIQLDVAPQ</sequence>
<evidence type="ECO:0008006" key="3">
    <source>
        <dbReference type="Google" id="ProtNLM"/>
    </source>
</evidence>
<dbReference type="InterPro" id="IPR025322">
    <property type="entry name" value="PADRE_dom"/>
</dbReference>
<dbReference type="EMBL" id="PDCK01000041">
    <property type="protein sequence ID" value="PRQ45629.1"/>
    <property type="molecule type" value="Genomic_DNA"/>
</dbReference>
<protein>
    <recommendedName>
        <fullName evidence="3">Plastid movement impaired protein</fullName>
    </recommendedName>
</protein>
<dbReference type="AlphaFoldDB" id="A0A2P6RGS9"/>
<comment type="caution">
    <text evidence="1">The sequence shown here is derived from an EMBL/GenBank/DDBJ whole genome shotgun (WGS) entry which is preliminary data.</text>
</comment>
<dbReference type="PANTHER" id="PTHR33148">
    <property type="entry name" value="PLASTID MOVEMENT IMPAIRED PROTEIN-RELATED"/>
    <property type="match status" value="1"/>
</dbReference>
<reference evidence="1 2" key="1">
    <citation type="journal article" date="2018" name="Nat. Genet.">
        <title>The Rosa genome provides new insights in the design of modern roses.</title>
        <authorList>
            <person name="Bendahmane M."/>
        </authorList>
    </citation>
    <scope>NUCLEOTIDE SEQUENCE [LARGE SCALE GENOMIC DNA]</scope>
    <source>
        <strain evidence="2">cv. Old Blush</strain>
    </source>
</reference>
<evidence type="ECO:0000313" key="2">
    <source>
        <dbReference type="Proteomes" id="UP000238479"/>
    </source>
</evidence>
<dbReference type="Gramene" id="PRQ45629">
    <property type="protein sequence ID" value="PRQ45629"/>
    <property type="gene ID" value="RchiOBHm_Chr3g0493541"/>
</dbReference>
<dbReference type="Proteomes" id="UP000238479">
    <property type="component" value="Chromosome 3"/>
</dbReference>
<proteinExistence type="predicted"/>
<dbReference type="Pfam" id="PF14009">
    <property type="entry name" value="PADRE"/>
    <property type="match status" value="1"/>
</dbReference>
<dbReference type="PANTHER" id="PTHR33148:SF6">
    <property type="entry name" value="DUF4228 DOMAIN-CONTAINING PROTEIN"/>
    <property type="match status" value="1"/>
</dbReference>
<gene>
    <name evidence="1" type="ORF">RchiOBHm_Chr3g0493541</name>
</gene>
<name>A0A2P6RGS9_ROSCH</name>
<organism evidence="1 2">
    <name type="scientific">Rosa chinensis</name>
    <name type="common">China rose</name>
    <dbReference type="NCBI Taxonomy" id="74649"/>
    <lineage>
        <taxon>Eukaryota</taxon>
        <taxon>Viridiplantae</taxon>
        <taxon>Streptophyta</taxon>
        <taxon>Embryophyta</taxon>
        <taxon>Tracheophyta</taxon>
        <taxon>Spermatophyta</taxon>
        <taxon>Magnoliopsida</taxon>
        <taxon>eudicotyledons</taxon>
        <taxon>Gunneridae</taxon>
        <taxon>Pentapetalae</taxon>
        <taxon>rosids</taxon>
        <taxon>fabids</taxon>
        <taxon>Rosales</taxon>
        <taxon>Rosaceae</taxon>
        <taxon>Rosoideae</taxon>
        <taxon>Rosoideae incertae sedis</taxon>
        <taxon>Rosa</taxon>
    </lineage>
</organism>
<accession>A0A2P6RGS9</accession>
<dbReference type="OrthoDB" id="676555at2759"/>
<evidence type="ECO:0000313" key="1">
    <source>
        <dbReference type="EMBL" id="PRQ45629.1"/>
    </source>
</evidence>
<keyword evidence="2" id="KW-1185">Reference proteome</keyword>
<dbReference type="OMA" id="HHTHKPR"/>